<evidence type="ECO:0000313" key="2">
    <source>
        <dbReference type="RefSeq" id="XP_045144852.1"/>
    </source>
</evidence>
<organism evidence="1 2">
    <name type="scientific">Echinops telfairi</name>
    <name type="common">Lesser hedgehog tenrec</name>
    <dbReference type="NCBI Taxonomy" id="9371"/>
    <lineage>
        <taxon>Eukaryota</taxon>
        <taxon>Metazoa</taxon>
        <taxon>Chordata</taxon>
        <taxon>Craniata</taxon>
        <taxon>Vertebrata</taxon>
        <taxon>Euteleostomi</taxon>
        <taxon>Mammalia</taxon>
        <taxon>Eutheria</taxon>
        <taxon>Afrotheria</taxon>
        <taxon>Tenrecidae</taxon>
        <taxon>Tenrecinae</taxon>
        <taxon>Echinops</taxon>
    </lineage>
</organism>
<dbReference type="Proteomes" id="UP000694863">
    <property type="component" value="Unplaced"/>
</dbReference>
<gene>
    <name evidence="2" type="primary">ZC3HAV1</name>
</gene>
<sequence>MADPSVCCYLTKLLCAQGGRMALDALLGEIALSEEQLCEVLKAAGPDRFVLLDTGAVRAVVATTRARVCRRKFCQRPCENLHLCKLNLLGRCNYSHADRSASQENPALGSRALSAQPGPFPSPPPNSVSLEALAGLEPAAPPPHRRDVPYRGRSKSRDRTLKDSQEFLPPARDSSLNSCAADHEKVSRRSSLDDDDDDDHDYDSDGAMEALTHKLLHLGSRHSSPPPLVSTKATGPASQKGANFTLSENDSREGLFYGRSGSTHLVPGSTPASIWKECTSGVDSLGIWGGGAFPPNPPVPLPQKSLSMLSSDIKAGNGNQVPFLNRVDRVTTDLSPTGPPSYKATASREQEESLSKDQDPRPIPRAPLGTGKIPEDGAAVVSKNEYIASKTYWSNKYAPNLGNEPLKVERETEQREKMGGPSLSSRGDQDALPYGIQNLLSQDLPTPGKVTVSAQATSPPTASSSSSSRAAAVGVSAHSTAHTPTTTASRLKSNPATASSSSSSRAAAIGVSGHSTAHTPMTTASRLKSSRTHDLAPYPNSSVTSLSSSKRDGGSKEICLDYLQECCQEVNCSKVHFYLPFKWQMLEVENTWIDLPHMKIEKAYCNPNIFNFSVMDYHIDFQTMTCNSKLLRRLSTPSSGTKLTSLVFATQWVWYWRSRSDIWVKYGEKSSNQGISNISSSYIEDMFLAYPKGIVPFKAGFEAYELSFQAMIQTNVLSRTQKHVLRRPKFLSSSDLELLKIRRNCQPALSLPTPNASQQDRPQRPSAYTLSPISDQHPEYIVISASFKASMKNFKIEKIQRIHNPALLTAFQRKKVFMRNANEKTLFHATDRRYVESICQHNFDWSLHGTCEAKYGKGNYFTKEAISSHKNCLVDNQNRVMLVSQVLVGDYTEGKVVYTRPPSKGYESTLYDSCVDTRLNPSIFVIFQKDQIYPQYVIDYSETDKACVIS</sequence>
<reference evidence="2" key="1">
    <citation type="submission" date="2025-08" db="UniProtKB">
        <authorList>
            <consortium name="RefSeq"/>
        </authorList>
    </citation>
    <scope>IDENTIFICATION</scope>
</reference>
<name>A0AC55CZE1_ECHTE</name>
<keyword evidence="1" id="KW-1185">Reference proteome</keyword>
<dbReference type="RefSeq" id="XP_045144852.1">
    <property type="nucleotide sequence ID" value="XM_045288917.1"/>
</dbReference>
<proteinExistence type="predicted"/>
<evidence type="ECO:0000313" key="1">
    <source>
        <dbReference type="Proteomes" id="UP000694863"/>
    </source>
</evidence>
<protein>
    <submittedName>
        <fullName evidence="2">Zinc finger CCCH-type antiviral protein 1</fullName>
    </submittedName>
</protein>
<accession>A0AC55CZE1</accession>